<keyword evidence="3" id="KW-1185">Reference proteome</keyword>
<accession>A0A4Y2DZU9</accession>
<gene>
    <name evidence="2" type="ORF">AVEN_221494_1</name>
</gene>
<reference evidence="2 3" key="1">
    <citation type="journal article" date="2019" name="Sci. Rep.">
        <title>Orb-weaving spider Araneus ventricosus genome elucidates the spidroin gene catalogue.</title>
        <authorList>
            <person name="Kono N."/>
            <person name="Nakamura H."/>
            <person name="Ohtoshi R."/>
            <person name="Moran D.A.P."/>
            <person name="Shinohara A."/>
            <person name="Yoshida Y."/>
            <person name="Fujiwara M."/>
            <person name="Mori M."/>
            <person name="Tomita M."/>
            <person name="Arakawa K."/>
        </authorList>
    </citation>
    <scope>NUCLEOTIDE SEQUENCE [LARGE SCALE GENOMIC DNA]</scope>
</reference>
<evidence type="ECO:0000313" key="2">
    <source>
        <dbReference type="EMBL" id="GBM22423.1"/>
    </source>
</evidence>
<comment type="caution">
    <text evidence="2">The sequence shown here is derived from an EMBL/GenBank/DDBJ whole genome shotgun (WGS) entry which is preliminary data.</text>
</comment>
<feature type="region of interest" description="Disordered" evidence="1">
    <location>
        <begin position="56"/>
        <end position="81"/>
    </location>
</feature>
<dbReference type="EMBL" id="BGPR01000480">
    <property type="protein sequence ID" value="GBM22423.1"/>
    <property type="molecule type" value="Genomic_DNA"/>
</dbReference>
<evidence type="ECO:0000313" key="3">
    <source>
        <dbReference type="Proteomes" id="UP000499080"/>
    </source>
</evidence>
<feature type="compositionally biased region" description="Basic and acidic residues" evidence="1">
    <location>
        <begin position="1"/>
        <end position="19"/>
    </location>
</feature>
<protein>
    <submittedName>
        <fullName evidence="2">Uncharacterized protein</fullName>
    </submittedName>
</protein>
<proteinExistence type="predicted"/>
<dbReference type="Proteomes" id="UP000499080">
    <property type="component" value="Unassembled WGS sequence"/>
</dbReference>
<name>A0A4Y2DZU9_ARAVE</name>
<feature type="region of interest" description="Disordered" evidence="1">
    <location>
        <begin position="1"/>
        <end position="38"/>
    </location>
</feature>
<sequence>MLRPRLETTRRLFWDRPRNSEPWQQQRSSPSRPARATIDPTRLYLSFSGHYWQNLGTRTDEQTKQVNGSPPRPPTTTTTRM</sequence>
<organism evidence="2 3">
    <name type="scientific">Araneus ventricosus</name>
    <name type="common">Orbweaver spider</name>
    <name type="synonym">Epeira ventricosa</name>
    <dbReference type="NCBI Taxonomy" id="182803"/>
    <lineage>
        <taxon>Eukaryota</taxon>
        <taxon>Metazoa</taxon>
        <taxon>Ecdysozoa</taxon>
        <taxon>Arthropoda</taxon>
        <taxon>Chelicerata</taxon>
        <taxon>Arachnida</taxon>
        <taxon>Araneae</taxon>
        <taxon>Araneomorphae</taxon>
        <taxon>Entelegynae</taxon>
        <taxon>Araneoidea</taxon>
        <taxon>Araneidae</taxon>
        <taxon>Araneus</taxon>
    </lineage>
</organism>
<evidence type="ECO:0000256" key="1">
    <source>
        <dbReference type="SAM" id="MobiDB-lite"/>
    </source>
</evidence>
<feature type="compositionally biased region" description="Polar residues" evidence="1">
    <location>
        <begin position="21"/>
        <end position="31"/>
    </location>
</feature>
<dbReference type="AlphaFoldDB" id="A0A4Y2DZU9"/>